<evidence type="ECO:0000256" key="1">
    <source>
        <dbReference type="ARBA" id="ARBA00006484"/>
    </source>
</evidence>
<accession>A0A849AAJ5</accession>
<dbReference type="FunFam" id="3.40.50.720:FF:000084">
    <property type="entry name" value="Short-chain dehydrogenase reductase"/>
    <property type="match status" value="1"/>
</dbReference>
<dbReference type="InterPro" id="IPR013454">
    <property type="entry name" value="Bifunc_RhaD/ADH"/>
</dbReference>
<dbReference type="NCBIfam" id="TIGR02632">
    <property type="entry name" value="RhaD_aldol-ADH"/>
    <property type="match status" value="1"/>
</dbReference>
<dbReference type="SUPFAM" id="SSF53639">
    <property type="entry name" value="AraD/HMP-PK domain-like"/>
    <property type="match status" value="1"/>
</dbReference>
<feature type="domain" description="Class II aldolase/adducin N-terminal" evidence="4">
    <location>
        <begin position="69"/>
        <end position="270"/>
    </location>
</feature>
<dbReference type="Pfam" id="PF00596">
    <property type="entry name" value="Aldolase_II"/>
    <property type="match status" value="1"/>
</dbReference>
<sequence>MATSKSRADGTAQKAQKTQKTRKAPKTQKTQRAGQTQKAAGRSRATTATAAASASAAAGRVRADDVVAELIGRSNRLGSDPTVTNYGGGNTSAKVRRPNPATGGETEVLYVKGSGGDLGTLTAKGLAELERDRLVELDGVYRGVAHEDEMVGLFPYCSFGTGGATPSIDTPMHALVDLPHVDHLHPDSVIALACAADGEKLVQQIWGGTVAWVPWQRPGWELGKMMREIAADPKVIGAVLGGHGMTAWGGSSDEVEKRSLKIIRDAAKFLSSKGKAEPFGAVVASRKALPAAQRRQRAAELMPYLRGIASTDRRMMGHFTDSPVVLDFLSRRKLNKLAELGTSCPDHFLRTKIRPLVLDTPPLAPIEKVTERLAELHAEYRKEYTEYYQRHADKNSPPMRGADPAIVLVPGVGMFSFGADKQTARVAGEFYVNAINVMHGAEAVSRYRPIAEADKFAVEYWQLEEDKLKRRPKPKALAGRIALVTGGASGIGLSTVQLLADQGACVAVADLNGARTAEIAAELGGPDVAIGVTMDVTDADQVADGVAETIRAFGGIDLIVNNAGITRAGSLADTTERDWDLQYDIMPRGSFLVAKAAEAALRGQGLGGDIINVCSKNAVFAGPNNIAYSSAKAAQEHMVRLLAAELGAIGVRVNGINPDGVVRGSGIFAGGWGASRAKTYGVAEEDLGKYYAQRTVLKQEVLPEHIAQAVLALTGGQLPITTGLVIPVDSGVPQAFLR</sequence>
<reference evidence="5 6" key="1">
    <citation type="submission" date="2020-05" db="EMBL/GenBank/DDBJ databases">
        <title>Nakamurella sp. DB0629 isolated from air conditioner.</title>
        <authorList>
            <person name="Kim D.H."/>
            <person name="Kim D.-U."/>
        </authorList>
    </citation>
    <scope>NUCLEOTIDE SEQUENCE [LARGE SCALE GENOMIC DNA]</scope>
    <source>
        <strain evidence="5 6">DB0629</strain>
    </source>
</reference>
<evidence type="ECO:0000259" key="4">
    <source>
        <dbReference type="SMART" id="SM01007"/>
    </source>
</evidence>
<dbReference type="InterPro" id="IPR036409">
    <property type="entry name" value="Aldolase_II/adducin_N_sf"/>
</dbReference>
<dbReference type="SMART" id="SM01007">
    <property type="entry name" value="Aldolase_II"/>
    <property type="match status" value="1"/>
</dbReference>
<dbReference type="GO" id="GO:0016491">
    <property type="term" value="F:oxidoreductase activity"/>
    <property type="evidence" value="ECO:0007669"/>
    <property type="project" value="UniProtKB-KW"/>
</dbReference>
<dbReference type="Gene3D" id="3.40.50.720">
    <property type="entry name" value="NAD(P)-binding Rossmann-like Domain"/>
    <property type="match status" value="1"/>
</dbReference>
<dbReference type="RefSeq" id="WP_171200680.1">
    <property type="nucleotide sequence ID" value="NZ_JABEND010000009.1"/>
</dbReference>
<dbReference type="PANTHER" id="PTHR43669">
    <property type="entry name" value="5-KETO-D-GLUCONATE 5-REDUCTASE"/>
    <property type="match status" value="1"/>
</dbReference>
<dbReference type="EMBL" id="JABEND010000009">
    <property type="protein sequence ID" value="NNG36977.1"/>
    <property type="molecule type" value="Genomic_DNA"/>
</dbReference>
<protein>
    <submittedName>
        <fullName evidence="5">Bifunctional rhamnulose-1-phosphate aldolase/short-chain dehydrogenase</fullName>
        <ecNumber evidence="5">4.1.2.19</ecNumber>
    </submittedName>
</protein>
<dbReference type="NCBIfam" id="NF006189">
    <property type="entry name" value="PRK08324.1-3"/>
    <property type="match status" value="1"/>
</dbReference>
<evidence type="ECO:0000256" key="2">
    <source>
        <dbReference type="ARBA" id="ARBA00023002"/>
    </source>
</evidence>
<feature type="region of interest" description="Disordered" evidence="3">
    <location>
        <begin position="1"/>
        <end position="58"/>
    </location>
</feature>
<dbReference type="SUPFAM" id="SSF51735">
    <property type="entry name" value="NAD(P)-binding Rossmann-fold domains"/>
    <property type="match status" value="1"/>
</dbReference>
<keyword evidence="6" id="KW-1185">Reference proteome</keyword>
<keyword evidence="5" id="KW-0456">Lyase</keyword>
<comment type="caution">
    <text evidence="5">The sequence shown here is derived from an EMBL/GenBank/DDBJ whole genome shotgun (WGS) entry which is preliminary data.</text>
</comment>
<feature type="compositionally biased region" description="Basic residues" evidence="3">
    <location>
        <begin position="17"/>
        <end position="26"/>
    </location>
</feature>
<dbReference type="PRINTS" id="PR00081">
    <property type="entry name" value="GDHRDH"/>
</dbReference>
<name>A0A849AAJ5_9ACTN</name>
<dbReference type="InterPro" id="IPR002347">
    <property type="entry name" value="SDR_fam"/>
</dbReference>
<dbReference type="Proteomes" id="UP000562984">
    <property type="component" value="Unassembled WGS sequence"/>
</dbReference>
<keyword evidence="2" id="KW-0560">Oxidoreductase</keyword>
<dbReference type="EC" id="4.1.2.19" evidence="5"/>
<dbReference type="AlphaFoldDB" id="A0A849AAJ5"/>
<dbReference type="Pfam" id="PF13561">
    <property type="entry name" value="adh_short_C2"/>
    <property type="match status" value="1"/>
</dbReference>
<dbReference type="GO" id="GO:0008994">
    <property type="term" value="F:rhamnulose-1-phosphate aldolase activity"/>
    <property type="evidence" value="ECO:0007669"/>
    <property type="project" value="UniProtKB-EC"/>
</dbReference>
<dbReference type="Gene3D" id="3.40.225.10">
    <property type="entry name" value="Class II aldolase/adducin N-terminal domain"/>
    <property type="match status" value="1"/>
</dbReference>
<evidence type="ECO:0000313" key="6">
    <source>
        <dbReference type="Proteomes" id="UP000562984"/>
    </source>
</evidence>
<comment type="similarity">
    <text evidence="1">Belongs to the short-chain dehydrogenases/reductases (SDR) family.</text>
</comment>
<dbReference type="InterPro" id="IPR036291">
    <property type="entry name" value="NAD(P)-bd_dom_sf"/>
</dbReference>
<feature type="compositionally biased region" description="Low complexity" evidence="3">
    <location>
        <begin position="39"/>
        <end position="58"/>
    </location>
</feature>
<proteinExistence type="inferred from homology"/>
<dbReference type="PANTHER" id="PTHR43669:SF8">
    <property type="entry name" value="SHORT-CHAIN TYPE DEHYDROGENASE_REDUCTASE-RELATED"/>
    <property type="match status" value="1"/>
</dbReference>
<gene>
    <name evidence="5" type="primary">rhaD</name>
    <name evidence="5" type="ORF">HKD39_14930</name>
</gene>
<dbReference type="InterPro" id="IPR001303">
    <property type="entry name" value="Aldolase_II/adducin_N"/>
</dbReference>
<organism evidence="5 6">
    <name type="scientific">Nakamurella aerolata</name>
    <dbReference type="NCBI Taxonomy" id="1656892"/>
    <lineage>
        <taxon>Bacteria</taxon>
        <taxon>Bacillati</taxon>
        <taxon>Actinomycetota</taxon>
        <taxon>Actinomycetes</taxon>
        <taxon>Nakamurellales</taxon>
        <taxon>Nakamurellaceae</taxon>
        <taxon>Nakamurella</taxon>
    </lineage>
</organism>
<evidence type="ECO:0000256" key="3">
    <source>
        <dbReference type="SAM" id="MobiDB-lite"/>
    </source>
</evidence>
<feature type="region of interest" description="Disordered" evidence="3">
    <location>
        <begin position="75"/>
        <end position="102"/>
    </location>
</feature>
<dbReference type="PRINTS" id="PR00080">
    <property type="entry name" value="SDRFAMILY"/>
</dbReference>
<evidence type="ECO:0000313" key="5">
    <source>
        <dbReference type="EMBL" id="NNG36977.1"/>
    </source>
</evidence>